<evidence type="ECO:0000259" key="5">
    <source>
        <dbReference type="Pfam" id="PF02769"/>
    </source>
</evidence>
<accession>A0A852VBI6</accession>
<feature type="binding site" evidence="2">
    <location>
        <position position="68"/>
    </location>
    <ligand>
        <name>substrate</name>
    </ligand>
</feature>
<dbReference type="UniPathway" id="UPA00060">
    <property type="reaction ID" value="UER00142"/>
</dbReference>
<dbReference type="PANTHER" id="PTHR30270:SF0">
    <property type="entry name" value="THIAMINE-MONOPHOSPHATE KINASE"/>
    <property type="match status" value="1"/>
</dbReference>
<dbReference type="GO" id="GO:0005524">
    <property type="term" value="F:ATP binding"/>
    <property type="evidence" value="ECO:0007669"/>
    <property type="project" value="UniProtKB-UniRule"/>
</dbReference>
<feature type="binding site" evidence="2">
    <location>
        <position position="90"/>
    </location>
    <ligand>
        <name>Mg(2+)</name>
        <dbReference type="ChEBI" id="CHEBI:18420"/>
        <label>3</label>
    </ligand>
</feature>
<feature type="binding site" evidence="2">
    <location>
        <position position="143"/>
    </location>
    <ligand>
        <name>Mg(2+)</name>
        <dbReference type="ChEBI" id="CHEBI:18420"/>
        <label>1</label>
    </ligand>
</feature>
<feature type="binding site" evidence="2">
    <location>
        <position position="61"/>
    </location>
    <ligand>
        <name>Mg(2+)</name>
        <dbReference type="ChEBI" id="CHEBI:18420"/>
        <label>1</label>
    </ligand>
</feature>
<gene>
    <name evidence="2" type="primary">thiL</name>
    <name evidence="6" type="ORF">HDF08_000874</name>
</gene>
<evidence type="ECO:0000256" key="1">
    <source>
        <dbReference type="ARBA" id="ARBA00022977"/>
    </source>
</evidence>
<feature type="binding site" evidence="2">
    <location>
        <position position="59"/>
    </location>
    <ligand>
        <name>Mg(2+)</name>
        <dbReference type="ChEBI" id="CHEBI:18420"/>
        <label>4</label>
    </ligand>
</feature>
<feature type="binding site" evidence="2">
    <location>
        <position position="90"/>
    </location>
    <ligand>
        <name>Mg(2+)</name>
        <dbReference type="ChEBI" id="CHEBI:18420"/>
        <label>2</label>
    </ligand>
</feature>
<feature type="binding site" evidence="2">
    <location>
        <position position="346"/>
    </location>
    <ligand>
        <name>substrate</name>
    </ligand>
</feature>
<dbReference type="Gene3D" id="3.90.650.10">
    <property type="entry name" value="PurM-like C-terminal domain"/>
    <property type="match status" value="1"/>
</dbReference>
<evidence type="ECO:0000313" key="6">
    <source>
        <dbReference type="EMBL" id="NYF88807.1"/>
    </source>
</evidence>
<feature type="binding site" evidence="2">
    <location>
        <position position="90"/>
    </location>
    <ligand>
        <name>Mg(2+)</name>
        <dbReference type="ChEBI" id="CHEBI:18420"/>
        <label>4</label>
    </ligand>
</feature>
<dbReference type="Pfam" id="PF00586">
    <property type="entry name" value="AIRS"/>
    <property type="match status" value="1"/>
</dbReference>
<evidence type="ECO:0000256" key="3">
    <source>
        <dbReference type="SAM" id="MobiDB-lite"/>
    </source>
</evidence>
<dbReference type="Proteomes" id="UP000564385">
    <property type="component" value="Unassembled WGS sequence"/>
</dbReference>
<dbReference type="NCBIfam" id="TIGR01379">
    <property type="entry name" value="thiL"/>
    <property type="match status" value="1"/>
</dbReference>
<keyword evidence="2" id="KW-0547">Nucleotide-binding</keyword>
<name>A0A852VBI6_9BACT</name>
<keyword evidence="1 2" id="KW-0784">Thiamine biosynthesis</keyword>
<evidence type="ECO:0000259" key="4">
    <source>
        <dbReference type="Pfam" id="PF00586"/>
    </source>
</evidence>
<proteinExistence type="inferred from homology"/>
<feature type="domain" description="PurM-like C-terminal" evidence="5">
    <location>
        <begin position="178"/>
        <end position="269"/>
    </location>
</feature>
<dbReference type="SUPFAM" id="SSF56042">
    <property type="entry name" value="PurM C-terminal domain-like"/>
    <property type="match status" value="1"/>
</dbReference>
<dbReference type="InterPro" id="IPR036921">
    <property type="entry name" value="PurM-like_N_sf"/>
</dbReference>
<feature type="binding site" evidence="2">
    <location>
        <position position="290"/>
    </location>
    <ligand>
        <name>substrate</name>
    </ligand>
</feature>
<evidence type="ECO:0000313" key="7">
    <source>
        <dbReference type="Proteomes" id="UP000564385"/>
    </source>
</evidence>
<feature type="binding site" evidence="2">
    <location>
        <position position="44"/>
    </location>
    <ligand>
        <name>Mg(2+)</name>
        <dbReference type="ChEBI" id="CHEBI:18420"/>
        <label>4</label>
    </ligand>
</feature>
<comment type="catalytic activity">
    <reaction evidence="2">
        <text>thiamine phosphate + ATP = thiamine diphosphate + ADP</text>
        <dbReference type="Rhea" id="RHEA:15913"/>
        <dbReference type="ChEBI" id="CHEBI:30616"/>
        <dbReference type="ChEBI" id="CHEBI:37575"/>
        <dbReference type="ChEBI" id="CHEBI:58937"/>
        <dbReference type="ChEBI" id="CHEBI:456216"/>
        <dbReference type="EC" id="2.7.4.16"/>
    </reaction>
</comment>
<feature type="binding site" evidence="2">
    <location>
        <begin position="142"/>
        <end position="143"/>
    </location>
    <ligand>
        <name>ATP</name>
        <dbReference type="ChEBI" id="CHEBI:30616"/>
    </ligand>
</feature>
<keyword evidence="2" id="KW-0479">Metal-binding</keyword>
<dbReference type="InterPro" id="IPR016188">
    <property type="entry name" value="PurM-like_N"/>
</dbReference>
<dbReference type="GO" id="GO:0009228">
    <property type="term" value="P:thiamine biosynthetic process"/>
    <property type="evidence" value="ECO:0007669"/>
    <property type="project" value="UniProtKB-KW"/>
</dbReference>
<dbReference type="PANTHER" id="PTHR30270">
    <property type="entry name" value="THIAMINE-MONOPHOSPHATE KINASE"/>
    <property type="match status" value="1"/>
</dbReference>
<dbReference type="EC" id="2.7.4.16" evidence="2"/>
<feature type="domain" description="PurM-like N-terminal" evidence="4">
    <location>
        <begin position="42"/>
        <end position="151"/>
    </location>
</feature>
<feature type="binding site" evidence="2">
    <location>
        <position position="173"/>
    </location>
    <ligand>
        <name>ATP</name>
        <dbReference type="ChEBI" id="CHEBI:30616"/>
    </ligand>
</feature>
<dbReference type="GO" id="GO:0000287">
    <property type="term" value="F:magnesium ion binding"/>
    <property type="evidence" value="ECO:0007669"/>
    <property type="project" value="UniProtKB-UniRule"/>
</dbReference>
<feature type="binding site" evidence="2">
    <location>
        <position position="240"/>
    </location>
    <ligand>
        <name>Mg(2+)</name>
        <dbReference type="ChEBI" id="CHEBI:18420"/>
        <label>3</label>
    </ligand>
</feature>
<dbReference type="GO" id="GO:0009229">
    <property type="term" value="P:thiamine diphosphate biosynthetic process"/>
    <property type="evidence" value="ECO:0007669"/>
    <property type="project" value="UniProtKB-UniRule"/>
</dbReference>
<organism evidence="6 7">
    <name type="scientific">Tunturiibacter lichenicola</name>
    <dbReference type="NCBI Taxonomy" id="2051959"/>
    <lineage>
        <taxon>Bacteria</taxon>
        <taxon>Pseudomonadati</taxon>
        <taxon>Acidobacteriota</taxon>
        <taxon>Terriglobia</taxon>
        <taxon>Terriglobales</taxon>
        <taxon>Acidobacteriaceae</taxon>
        <taxon>Tunturiibacter</taxon>
    </lineage>
</organism>
<dbReference type="PIRSF" id="PIRSF005303">
    <property type="entry name" value="Thiam_monoph_kin"/>
    <property type="match status" value="1"/>
</dbReference>
<keyword evidence="2 6" id="KW-0808">Transferase</keyword>
<keyword evidence="2" id="KW-0067">ATP-binding</keyword>
<feature type="binding site" evidence="2">
    <location>
        <position position="60"/>
    </location>
    <ligand>
        <name>Mg(2+)</name>
        <dbReference type="ChEBI" id="CHEBI:18420"/>
        <label>1</label>
    </ligand>
</feature>
<comment type="function">
    <text evidence="2">Catalyzes the ATP-dependent phosphorylation of thiamine-monophosphate (TMP) to form thiamine-pyrophosphate (TPP), the active form of vitamin B1.</text>
</comment>
<feature type="binding site" evidence="2">
    <location>
        <position position="61"/>
    </location>
    <ligand>
        <name>Mg(2+)</name>
        <dbReference type="ChEBI" id="CHEBI:18420"/>
        <label>2</label>
    </ligand>
</feature>
<keyword evidence="2 6" id="KW-0418">Kinase</keyword>
<dbReference type="HAMAP" id="MF_02128">
    <property type="entry name" value="TMP_kinase"/>
    <property type="match status" value="1"/>
</dbReference>
<keyword evidence="2" id="KW-0460">Magnesium</keyword>
<comment type="pathway">
    <text evidence="2">Cofactor biosynthesis; thiamine diphosphate biosynthesis; thiamine diphosphate from thiamine phosphate: step 1/1.</text>
</comment>
<comment type="caution">
    <text evidence="6">The sequence shown here is derived from an EMBL/GenBank/DDBJ whole genome shotgun (WGS) entry which is preliminary data.</text>
</comment>
<dbReference type="AlphaFoldDB" id="A0A852VBI6"/>
<feature type="binding site" evidence="2">
    <location>
        <position position="44"/>
    </location>
    <ligand>
        <name>Mg(2+)</name>
        <dbReference type="ChEBI" id="CHEBI:18420"/>
        <label>3</label>
    </ligand>
</feature>
<feature type="region of interest" description="Disordered" evidence="3">
    <location>
        <begin position="339"/>
        <end position="359"/>
    </location>
</feature>
<dbReference type="Gene3D" id="3.30.1330.10">
    <property type="entry name" value="PurM-like, N-terminal domain"/>
    <property type="match status" value="1"/>
</dbReference>
<protein>
    <recommendedName>
        <fullName evidence="2">Thiamine-monophosphate kinase</fullName>
        <shortName evidence="2">TMP kinase</shortName>
        <shortName evidence="2">Thiamine-phosphate kinase</shortName>
        <ecNumber evidence="2">2.7.4.16</ecNumber>
    </recommendedName>
</protein>
<dbReference type="CDD" id="cd02194">
    <property type="entry name" value="ThiL"/>
    <property type="match status" value="1"/>
</dbReference>
<comment type="miscellaneous">
    <text evidence="2">Reaction mechanism of ThiL seems to utilize a direct, inline transfer of the gamma-phosphate of ATP to TMP rather than a phosphorylated enzyme intermediate.</text>
</comment>
<comment type="caution">
    <text evidence="2">Lacks conserved residue(s) required for the propagation of feature annotation.</text>
</comment>
<dbReference type="GO" id="GO:0009030">
    <property type="term" value="F:thiamine-phosphate kinase activity"/>
    <property type="evidence" value="ECO:0007669"/>
    <property type="project" value="UniProtKB-UniRule"/>
</dbReference>
<dbReference type="SUPFAM" id="SSF55326">
    <property type="entry name" value="PurM N-terminal domain-like"/>
    <property type="match status" value="1"/>
</dbReference>
<dbReference type="Pfam" id="PF02769">
    <property type="entry name" value="AIRS_C"/>
    <property type="match status" value="1"/>
</dbReference>
<dbReference type="EMBL" id="JACCCU010000001">
    <property type="protein sequence ID" value="NYF88807.1"/>
    <property type="molecule type" value="Genomic_DNA"/>
</dbReference>
<sequence>MLNVYAAISMKKPSPPFGELDLIEQIRQDFATSSSAVKLGIGDDCAILRPPPGCEVLVTTDLTLEGRHFRCDSHPPESVGHRCLARGLSDLAAMGATPIAAFLSLALPSTMLTKSAGRAWTKGFFHGLRALAELHSVPLAGGDTSESPGGRSALILADIVLIGSAPKGRALRRSGASPGDALYVTGQLGGAAAELATMLSRRRRTLNHQTNEDHPHMFPEPRLDVGEALQRRGLATACLDISDGLSTDLSHLCRASGVSAEIEQEALPIHPFARKLNAAAALQATLHGGEDYELLFAAPSSVKMPSTLAGVPLTRIGTLKTRRTGHALMTLLAPDGSRTELKPGGWEHFSKPASKSKKA</sequence>
<feature type="binding site" evidence="2">
    <location>
        <position position="243"/>
    </location>
    <ligand>
        <name>Mg(2+)</name>
        <dbReference type="ChEBI" id="CHEBI:18420"/>
        <label>5</label>
    </ligand>
</feature>
<comment type="similarity">
    <text evidence="2">Belongs to the thiamine-monophosphate kinase family.</text>
</comment>
<dbReference type="InterPro" id="IPR006283">
    <property type="entry name" value="ThiL-like"/>
</dbReference>
<reference evidence="6 7" key="1">
    <citation type="submission" date="2020-07" db="EMBL/GenBank/DDBJ databases">
        <title>Genomic Encyclopedia of Type Strains, Phase IV (KMG-V): Genome sequencing to study the core and pangenomes of soil and plant-associated prokaryotes.</title>
        <authorList>
            <person name="Whitman W."/>
        </authorList>
    </citation>
    <scope>NUCLEOTIDE SEQUENCE [LARGE SCALE GENOMIC DNA]</scope>
    <source>
        <strain evidence="6 7">M8UP22</strain>
    </source>
</reference>
<dbReference type="InterPro" id="IPR036676">
    <property type="entry name" value="PurM-like_C_sf"/>
</dbReference>
<evidence type="ECO:0000256" key="2">
    <source>
        <dbReference type="HAMAP-Rule" id="MF_02128"/>
    </source>
</evidence>
<dbReference type="InterPro" id="IPR010918">
    <property type="entry name" value="PurM-like_C_dom"/>
</dbReference>
<feature type="binding site" evidence="2">
    <location>
        <position position="242"/>
    </location>
    <ligand>
        <name>ATP</name>
        <dbReference type="ChEBI" id="CHEBI:30616"/>
    </ligand>
</feature>